<proteinExistence type="predicted"/>
<organism evidence="2">
    <name type="scientific">Eucalyptus grandis</name>
    <name type="common">Flooded gum</name>
    <dbReference type="NCBI Taxonomy" id="71139"/>
    <lineage>
        <taxon>Eukaryota</taxon>
        <taxon>Viridiplantae</taxon>
        <taxon>Streptophyta</taxon>
        <taxon>Embryophyta</taxon>
        <taxon>Tracheophyta</taxon>
        <taxon>Spermatophyta</taxon>
        <taxon>Magnoliopsida</taxon>
        <taxon>eudicotyledons</taxon>
        <taxon>Gunneridae</taxon>
        <taxon>Pentapetalae</taxon>
        <taxon>rosids</taxon>
        <taxon>malvids</taxon>
        <taxon>Myrtales</taxon>
        <taxon>Myrtaceae</taxon>
        <taxon>Myrtoideae</taxon>
        <taxon>Eucalypteae</taxon>
        <taxon>Eucalyptus</taxon>
    </lineage>
</organism>
<evidence type="ECO:0000256" key="1">
    <source>
        <dbReference type="SAM" id="MobiDB-lite"/>
    </source>
</evidence>
<evidence type="ECO:0000313" key="2">
    <source>
        <dbReference type="EMBL" id="KCW66003.1"/>
    </source>
</evidence>
<protein>
    <submittedName>
        <fullName evidence="2">Uncharacterized protein</fullName>
    </submittedName>
</protein>
<sequence>MPKLTFSIPGFHQTNRVTLKREDMPARTALNHSLRQRGKVVPVEVLPAIAQKDGRRAMESQENIPKKKNDNRHSSTIQRQTIIKLDY</sequence>
<feature type="compositionally biased region" description="Basic and acidic residues" evidence="1">
    <location>
        <begin position="52"/>
        <end position="73"/>
    </location>
</feature>
<gene>
    <name evidence="2" type="ORF">EUGRSUZ_G03293</name>
</gene>
<feature type="region of interest" description="Disordered" evidence="1">
    <location>
        <begin position="52"/>
        <end position="87"/>
    </location>
</feature>
<name>A0A059BIT0_EUCGR</name>
<reference evidence="2" key="1">
    <citation type="submission" date="2013-07" db="EMBL/GenBank/DDBJ databases">
        <title>The genome of Eucalyptus grandis.</title>
        <authorList>
            <person name="Schmutz J."/>
            <person name="Hayes R."/>
            <person name="Myburg A."/>
            <person name="Tuskan G."/>
            <person name="Grattapaglia D."/>
            <person name="Rokhsar D.S."/>
        </authorList>
    </citation>
    <scope>NUCLEOTIDE SEQUENCE</scope>
    <source>
        <tissue evidence="2">Leaf extractions</tissue>
    </source>
</reference>
<dbReference type="InParanoid" id="A0A059BIT0"/>
<dbReference type="AlphaFoldDB" id="A0A059BIT0"/>
<dbReference type="Gramene" id="KCW66003">
    <property type="protein sequence ID" value="KCW66003"/>
    <property type="gene ID" value="EUGRSUZ_G03293"/>
</dbReference>
<accession>A0A059BIT0</accession>
<dbReference type="EMBL" id="KK198759">
    <property type="protein sequence ID" value="KCW66003.1"/>
    <property type="molecule type" value="Genomic_DNA"/>
</dbReference>